<dbReference type="SMART" id="SM00042">
    <property type="entry name" value="CUB"/>
    <property type="match status" value="1"/>
</dbReference>
<feature type="domain" description="C-type lectin" evidence="5">
    <location>
        <begin position="179"/>
        <end position="296"/>
    </location>
</feature>
<dbReference type="Gene3D" id="2.60.120.290">
    <property type="entry name" value="Spermadhesin, CUB domain"/>
    <property type="match status" value="1"/>
</dbReference>
<feature type="non-terminal residue" evidence="6">
    <location>
        <position position="1"/>
    </location>
</feature>
<evidence type="ECO:0000256" key="2">
    <source>
        <dbReference type="PROSITE-ProRule" id="PRU00059"/>
    </source>
</evidence>
<dbReference type="PANTHER" id="PTHR22991:SF40">
    <property type="entry name" value="PROTEIN CBG13490"/>
    <property type="match status" value="1"/>
</dbReference>
<accession>A0AAV5TX62</accession>
<feature type="chain" id="PRO_5043484441" description="C-type lectin" evidence="3">
    <location>
        <begin position="26"/>
        <end position="410"/>
    </location>
</feature>
<name>A0AAV5TX62_9BILA</name>
<keyword evidence="3" id="KW-0732">Signal</keyword>
<dbReference type="InterPro" id="IPR018378">
    <property type="entry name" value="C-type_lectin_CS"/>
</dbReference>
<dbReference type="InterPro" id="IPR000859">
    <property type="entry name" value="CUB_dom"/>
</dbReference>
<dbReference type="CDD" id="cd00037">
    <property type="entry name" value="CLECT"/>
    <property type="match status" value="1"/>
</dbReference>
<dbReference type="AlphaFoldDB" id="A0AAV5TX62"/>
<dbReference type="PROSITE" id="PS01180">
    <property type="entry name" value="CUB"/>
    <property type="match status" value="1"/>
</dbReference>
<evidence type="ECO:0000313" key="6">
    <source>
        <dbReference type="EMBL" id="GMS98861.1"/>
    </source>
</evidence>
<evidence type="ECO:0000259" key="4">
    <source>
        <dbReference type="PROSITE" id="PS01180"/>
    </source>
</evidence>
<dbReference type="Proteomes" id="UP001432027">
    <property type="component" value="Unassembled WGS sequence"/>
</dbReference>
<feature type="signal peptide" evidence="3">
    <location>
        <begin position="1"/>
        <end position="25"/>
    </location>
</feature>
<dbReference type="SUPFAM" id="SSF49854">
    <property type="entry name" value="Spermadhesin, CUB domain"/>
    <property type="match status" value="1"/>
</dbReference>
<protein>
    <recommendedName>
        <fullName evidence="8">C-type lectin</fullName>
    </recommendedName>
</protein>
<evidence type="ECO:0000256" key="3">
    <source>
        <dbReference type="SAM" id="SignalP"/>
    </source>
</evidence>
<evidence type="ECO:0000256" key="1">
    <source>
        <dbReference type="ARBA" id="ARBA00023157"/>
    </source>
</evidence>
<dbReference type="PROSITE" id="PS50041">
    <property type="entry name" value="C_TYPE_LECTIN_2"/>
    <property type="match status" value="1"/>
</dbReference>
<evidence type="ECO:0008006" key="8">
    <source>
        <dbReference type="Google" id="ProtNLM"/>
    </source>
</evidence>
<keyword evidence="1" id="KW-1015">Disulfide bond</keyword>
<dbReference type="SMART" id="SM00034">
    <property type="entry name" value="CLECT"/>
    <property type="match status" value="1"/>
</dbReference>
<proteinExistence type="predicted"/>
<dbReference type="EMBL" id="BTSX01000005">
    <property type="protein sequence ID" value="GMS98861.1"/>
    <property type="molecule type" value="Genomic_DNA"/>
</dbReference>
<dbReference type="InterPro" id="IPR035914">
    <property type="entry name" value="Sperma_CUB_dom_sf"/>
</dbReference>
<dbReference type="PANTHER" id="PTHR22991">
    <property type="entry name" value="PROTEIN CBG13490"/>
    <property type="match status" value="1"/>
</dbReference>
<sequence>LAHSYACLKMRSILLFVVILPFIHCSCPEGYELVRDGECRGFASKIASTYADVYDRTAEKCAEVQGQPIIIHSEEQQQYWLKKREAYTSAYMVLGMRCNTTTKHAEWMDGSPVDYIPKDGGVDDMTYCYDDCSWYLWHDGHYHSLCSQIDVSADAFCTVQLQQPVASGDGCDGFGDDADDRMCYQVGTIAENWQDAQKTCKFFGGDLASVHNDKENSFIRRMAVSRGQMNGVFLGGIRFGDESDFGWVDSTTWNYANFKLGYPETGKGSCLSLDTSNTAGEWVNSECGSSHAAACVRNPKNHACPGGPWKEGQYITSPGFPFDASFPCDFQFTVAFGKRVEVEVIFLEANSCCDQLVIYDSFNGGNIVANVTGEIQNKVYKTRSSNTMKVSWMPDGGVNVRGMMITYHAV</sequence>
<dbReference type="InterPro" id="IPR016186">
    <property type="entry name" value="C-type_lectin-like/link_sf"/>
</dbReference>
<reference evidence="6" key="1">
    <citation type="submission" date="2023-10" db="EMBL/GenBank/DDBJ databases">
        <title>Genome assembly of Pristionchus species.</title>
        <authorList>
            <person name="Yoshida K."/>
            <person name="Sommer R.J."/>
        </authorList>
    </citation>
    <scope>NUCLEOTIDE SEQUENCE</scope>
    <source>
        <strain evidence="6">RS0144</strain>
    </source>
</reference>
<evidence type="ECO:0000259" key="5">
    <source>
        <dbReference type="PROSITE" id="PS50041"/>
    </source>
</evidence>
<dbReference type="SUPFAM" id="SSF56436">
    <property type="entry name" value="C-type lectin-like"/>
    <property type="match status" value="2"/>
</dbReference>
<dbReference type="Pfam" id="PF00059">
    <property type="entry name" value="Lectin_C"/>
    <property type="match status" value="1"/>
</dbReference>
<keyword evidence="7" id="KW-1185">Reference proteome</keyword>
<gene>
    <name evidence="6" type="ORF">PENTCL1PPCAC_21036</name>
</gene>
<organism evidence="6 7">
    <name type="scientific">Pristionchus entomophagus</name>
    <dbReference type="NCBI Taxonomy" id="358040"/>
    <lineage>
        <taxon>Eukaryota</taxon>
        <taxon>Metazoa</taxon>
        <taxon>Ecdysozoa</taxon>
        <taxon>Nematoda</taxon>
        <taxon>Chromadorea</taxon>
        <taxon>Rhabditida</taxon>
        <taxon>Rhabditina</taxon>
        <taxon>Diplogasteromorpha</taxon>
        <taxon>Diplogasteroidea</taxon>
        <taxon>Neodiplogasteridae</taxon>
        <taxon>Pristionchus</taxon>
    </lineage>
</organism>
<comment type="caution">
    <text evidence="2">Lacks conserved residue(s) required for the propagation of feature annotation.</text>
</comment>
<dbReference type="InterPro" id="IPR001304">
    <property type="entry name" value="C-type_lectin-like"/>
</dbReference>
<dbReference type="InterPro" id="IPR016187">
    <property type="entry name" value="CTDL_fold"/>
</dbReference>
<feature type="domain" description="CUB" evidence="4">
    <location>
        <begin position="304"/>
        <end position="410"/>
    </location>
</feature>
<dbReference type="Gene3D" id="3.10.100.10">
    <property type="entry name" value="Mannose-Binding Protein A, subunit A"/>
    <property type="match status" value="2"/>
</dbReference>
<comment type="caution">
    <text evidence="6">The sequence shown here is derived from an EMBL/GenBank/DDBJ whole genome shotgun (WGS) entry which is preliminary data.</text>
</comment>
<dbReference type="Pfam" id="PF00431">
    <property type="entry name" value="CUB"/>
    <property type="match status" value="1"/>
</dbReference>
<dbReference type="InterPro" id="IPR050976">
    <property type="entry name" value="Snaclec"/>
</dbReference>
<evidence type="ECO:0000313" key="7">
    <source>
        <dbReference type="Proteomes" id="UP001432027"/>
    </source>
</evidence>
<dbReference type="PROSITE" id="PS00615">
    <property type="entry name" value="C_TYPE_LECTIN_1"/>
    <property type="match status" value="1"/>
</dbReference>